<reference evidence="1 2" key="1">
    <citation type="journal article" date="2016" name="DNA Res.">
        <title>The draft genome of MD-2 pineapple using hybrid error correction of long reads.</title>
        <authorList>
            <person name="Redwan R.M."/>
            <person name="Saidin A."/>
            <person name="Kumar S.V."/>
        </authorList>
    </citation>
    <scope>NUCLEOTIDE SEQUENCE [LARGE SCALE GENOMIC DNA]</scope>
    <source>
        <strain evidence="2">cv. MD2</strain>
        <tissue evidence="1">Leaf</tissue>
    </source>
</reference>
<dbReference type="AlphaFoldDB" id="A0A199VPY3"/>
<gene>
    <name evidence="1" type="ORF">ACMD2_23791</name>
</gene>
<evidence type="ECO:0000313" key="1">
    <source>
        <dbReference type="EMBL" id="OAY78981.1"/>
    </source>
</evidence>
<feature type="non-terminal residue" evidence="1">
    <location>
        <position position="100"/>
    </location>
</feature>
<comment type="caution">
    <text evidence="1">The sequence shown here is derived from an EMBL/GenBank/DDBJ whole genome shotgun (WGS) entry which is preliminary data.</text>
</comment>
<proteinExistence type="predicted"/>
<dbReference type="Proteomes" id="UP000092600">
    <property type="component" value="Unassembled WGS sequence"/>
</dbReference>
<dbReference type="EMBL" id="LSRQ01001169">
    <property type="protein sequence ID" value="OAY78981.1"/>
    <property type="molecule type" value="Genomic_DNA"/>
</dbReference>
<protein>
    <submittedName>
        <fullName evidence="1">Uncharacterized protein</fullName>
    </submittedName>
</protein>
<name>A0A199VPY3_ANACO</name>
<evidence type="ECO:0000313" key="2">
    <source>
        <dbReference type="Proteomes" id="UP000092600"/>
    </source>
</evidence>
<organism evidence="1 2">
    <name type="scientific">Ananas comosus</name>
    <name type="common">Pineapple</name>
    <name type="synonym">Ananas ananas</name>
    <dbReference type="NCBI Taxonomy" id="4615"/>
    <lineage>
        <taxon>Eukaryota</taxon>
        <taxon>Viridiplantae</taxon>
        <taxon>Streptophyta</taxon>
        <taxon>Embryophyta</taxon>
        <taxon>Tracheophyta</taxon>
        <taxon>Spermatophyta</taxon>
        <taxon>Magnoliopsida</taxon>
        <taxon>Liliopsida</taxon>
        <taxon>Poales</taxon>
        <taxon>Bromeliaceae</taxon>
        <taxon>Bromelioideae</taxon>
        <taxon>Ananas</taxon>
    </lineage>
</organism>
<accession>A0A199VPY3</accession>
<sequence>MVSLERNLVAVECLLKVVTKVSLRGDGGYRDINIFVQRSLVRLCGLLESVTSFCSPDFFFQPLFYFLLLCCFPFCLRRGDDEANGLGSVAVASGQSLQSA</sequence>